<keyword evidence="4" id="KW-0472">Membrane</keyword>
<keyword evidence="2" id="KW-0677">Repeat</keyword>
<dbReference type="InterPro" id="IPR019775">
    <property type="entry name" value="WD40_repeat_CS"/>
</dbReference>
<feature type="repeat" description="WD" evidence="3">
    <location>
        <begin position="236"/>
        <end position="277"/>
    </location>
</feature>
<dbReference type="InterPro" id="IPR015943">
    <property type="entry name" value="WD40/YVTN_repeat-like_dom_sf"/>
</dbReference>
<dbReference type="AlphaFoldDB" id="A0A9E3HD63"/>
<accession>A0A9E3HD63</accession>
<dbReference type="SUPFAM" id="SSF50998">
    <property type="entry name" value="Quinoprotein alcohol dehydrogenase-like"/>
    <property type="match status" value="2"/>
</dbReference>
<feature type="repeat" description="WD" evidence="3">
    <location>
        <begin position="731"/>
        <end position="772"/>
    </location>
</feature>
<comment type="caution">
    <text evidence="5">The sequence shown here is derived from an EMBL/GenBank/DDBJ whole genome shotgun (WGS) entry which is preliminary data.</text>
</comment>
<evidence type="ECO:0000256" key="3">
    <source>
        <dbReference type="PROSITE-ProRule" id="PRU00221"/>
    </source>
</evidence>
<dbReference type="PANTHER" id="PTHR19848:SF8">
    <property type="entry name" value="F-BOX AND WD REPEAT DOMAIN CONTAINING 7"/>
    <property type="match status" value="1"/>
</dbReference>
<proteinExistence type="predicted"/>
<dbReference type="EMBL" id="JAHHHW010000149">
    <property type="protein sequence ID" value="MBW4435007.1"/>
    <property type="molecule type" value="Genomic_DNA"/>
</dbReference>
<dbReference type="PANTHER" id="PTHR19848">
    <property type="entry name" value="WD40 REPEAT PROTEIN"/>
    <property type="match status" value="1"/>
</dbReference>
<evidence type="ECO:0000313" key="5">
    <source>
        <dbReference type="EMBL" id="MBW4435007.1"/>
    </source>
</evidence>
<keyword evidence="1 3" id="KW-0853">WD repeat</keyword>
<dbReference type="Pfam" id="PF00400">
    <property type="entry name" value="WD40"/>
    <property type="match status" value="8"/>
</dbReference>
<reference evidence="5" key="2">
    <citation type="journal article" date="2022" name="Microbiol. Resour. Announc.">
        <title>Metagenome Sequencing to Explore Phylogenomics of Terrestrial Cyanobacteria.</title>
        <authorList>
            <person name="Ward R.D."/>
            <person name="Stajich J.E."/>
            <person name="Johansen J.R."/>
            <person name="Huntemann M."/>
            <person name="Clum A."/>
            <person name="Foster B."/>
            <person name="Foster B."/>
            <person name="Roux S."/>
            <person name="Palaniappan K."/>
            <person name="Varghese N."/>
            <person name="Mukherjee S."/>
            <person name="Reddy T.B.K."/>
            <person name="Daum C."/>
            <person name="Copeland A."/>
            <person name="Chen I.A."/>
            <person name="Ivanova N.N."/>
            <person name="Kyrpides N.C."/>
            <person name="Shapiro N."/>
            <person name="Eloe-Fadrosh E.A."/>
            <person name="Pietrasiak N."/>
        </authorList>
    </citation>
    <scope>NUCLEOTIDE SEQUENCE</scope>
    <source>
        <strain evidence="5">HA4357-MV3</strain>
    </source>
</reference>
<evidence type="ECO:0000256" key="4">
    <source>
        <dbReference type="SAM" id="Phobius"/>
    </source>
</evidence>
<dbReference type="InterPro" id="IPR020472">
    <property type="entry name" value="WD40_PAC1"/>
</dbReference>
<dbReference type="InterPro" id="IPR011047">
    <property type="entry name" value="Quinoprotein_ADH-like_sf"/>
</dbReference>
<evidence type="ECO:0000313" key="6">
    <source>
        <dbReference type="Proteomes" id="UP000813215"/>
    </source>
</evidence>
<dbReference type="InterPro" id="IPR001680">
    <property type="entry name" value="WD40_rpt"/>
</dbReference>
<organism evidence="5 6">
    <name type="scientific">Pelatocladus maniniholoensis HA4357-MV3</name>
    <dbReference type="NCBI Taxonomy" id="1117104"/>
    <lineage>
        <taxon>Bacteria</taxon>
        <taxon>Bacillati</taxon>
        <taxon>Cyanobacteriota</taxon>
        <taxon>Cyanophyceae</taxon>
        <taxon>Nostocales</taxon>
        <taxon>Nostocaceae</taxon>
        <taxon>Pelatocladus</taxon>
    </lineage>
</organism>
<evidence type="ECO:0000256" key="1">
    <source>
        <dbReference type="ARBA" id="ARBA00022574"/>
    </source>
</evidence>
<dbReference type="Gene3D" id="2.130.10.10">
    <property type="entry name" value="YVTN repeat-like/Quinoprotein amine dehydrogenase"/>
    <property type="match status" value="5"/>
</dbReference>
<feature type="repeat" description="WD" evidence="3">
    <location>
        <begin position="390"/>
        <end position="431"/>
    </location>
</feature>
<feature type="transmembrane region" description="Helical" evidence="4">
    <location>
        <begin position="635"/>
        <end position="651"/>
    </location>
</feature>
<feature type="repeat" description="WD" evidence="3">
    <location>
        <begin position="194"/>
        <end position="235"/>
    </location>
</feature>
<dbReference type="PROSITE" id="PS50082">
    <property type="entry name" value="WD_REPEATS_2"/>
    <property type="match status" value="8"/>
</dbReference>
<feature type="repeat" description="WD" evidence="3">
    <location>
        <begin position="152"/>
        <end position="193"/>
    </location>
</feature>
<reference evidence="5" key="1">
    <citation type="submission" date="2021-05" db="EMBL/GenBank/DDBJ databases">
        <authorList>
            <person name="Pietrasiak N."/>
            <person name="Ward R."/>
            <person name="Stajich J.E."/>
            <person name="Kurbessoian T."/>
        </authorList>
    </citation>
    <scope>NUCLEOTIDE SEQUENCE</scope>
    <source>
        <strain evidence="5">HA4357-MV3</strain>
    </source>
</reference>
<keyword evidence="4" id="KW-1133">Transmembrane helix</keyword>
<dbReference type="Proteomes" id="UP000813215">
    <property type="component" value="Unassembled WGS sequence"/>
</dbReference>
<protein>
    <submittedName>
        <fullName evidence="5">WD40 repeat domain-containing protein</fullName>
    </submittedName>
</protein>
<name>A0A9E3HD63_9NOST</name>
<feature type="transmembrane region" description="Helical" evidence="4">
    <location>
        <begin position="593"/>
        <end position="615"/>
    </location>
</feature>
<dbReference type="CDD" id="cd00200">
    <property type="entry name" value="WD40"/>
    <property type="match status" value="2"/>
</dbReference>
<dbReference type="PROSITE" id="PS50294">
    <property type="entry name" value="WD_REPEATS_REGION"/>
    <property type="match status" value="8"/>
</dbReference>
<feature type="repeat" description="WD" evidence="3">
    <location>
        <begin position="432"/>
        <end position="473"/>
    </location>
</feature>
<feature type="repeat" description="WD" evidence="3">
    <location>
        <begin position="689"/>
        <end position="730"/>
    </location>
</feature>
<dbReference type="Gene3D" id="1.25.40.370">
    <property type="match status" value="1"/>
</dbReference>
<gene>
    <name evidence="5" type="ORF">KME28_25665</name>
</gene>
<sequence length="854" mass="96669">MSKFAESLNRSSLGSQLYRLQTRPQLLAQSQQVERLYELLTDFGFIAAKALHPEIKLQELIEDYDRVFEPSVLIAGEKAETLKLIQAALLQSAHILNKDKTQLVEQLWGRLHSFDIPEIQAMLSQAKQSKTCWLRLLTSSLTRADGRLLRTLIGHNDSVNAVAVTSDGKQIISGSSDNTLKVWNLKTGEEIFTLEGHTQAVTAVVVTPDGKGVISASEDKTIKIWDLQLGKEIFTLEGHQGSVNAIVVTSDGKRLFSGSSDKTIKEWNLETGEEISTINDRSIEGVTITHDDRWVIFCAYYPYIHGGQHEQYHSTPHWDLIIYDLKTKKKKKLSSTGGNSVNTFAITQDDKWVVFGSYGATLEIFNLENFKRKYFKSSGKLTNKKDFFTLNEHNNWVKAVTLTPDSKRIVSASADKTLKVWDREKSKELFTLEGHAGSVNSVAVTPNGKWAISASKDKTLKVWSIASEEEEKFTFISDIQLLDNENISKNDCNLENILKWENSKKILPFINQTDSVDAIEVTPDGRRVVSTSLGKTITVFNLETHEVISIHNQEDKEENFAFHTIAITPDSKYLISDTGKAMLSLWNLETGKFLFYLPSIFSVVIILFIIFIWLFWRFREFLSIILNINLSWLEFYYYFTFLVAVACFWFTQFKSRNVAISTDGKQVVSCLYKNIEVWNLKTRKKLFTLKGHSGRVTSLSIISEDKCLISGAIDKTLKVWNLKTGKELFTLKGHSDWITSVAVTPDGKQVISASKDKTIKVWDLEKRLELFSLKGHKNYVDKVTITPDGKRLISGSWRDNIIKLWDLESKQVIASFSGDSDLRCYAVAPDGVTIVAGEESGKVHFLRLEEVREA</sequence>
<keyword evidence="4" id="KW-0812">Transmembrane</keyword>
<dbReference type="PROSITE" id="PS00678">
    <property type="entry name" value="WD_REPEATS_1"/>
    <property type="match status" value="5"/>
</dbReference>
<dbReference type="SMART" id="SM00320">
    <property type="entry name" value="WD40"/>
    <property type="match status" value="12"/>
</dbReference>
<feature type="repeat" description="WD" evidence="3">
    <location>
        <begin position="773"/>
        <end position="815"/>
    </location>
</feature>
<dbReference type="PRINTS" id="PR00320">
    <property type="entry name" value="GPROTEINBRPT"/>
</dbReference>
<evidence type="ECO:0000256" key="2">
    <source>
        <dbReference type="ARBA" id="ARBA00022737"/>
    </source>
</evidence>